<sequence>MRQCGPKNSNALTSVPGARFPATTAFFSMADSVVTRQSRSPRGASTKRRQATVSTETENRLARAARPARRFAPLGDAAHDDCTLDLFPDDPTRATLELMNIDIRQRTLHGFELPGVVLAAVGAIDGAVGRSLAAKAARRTPRAARIEEPVQVNAQLSGLEIVDAPESESSSVAVSREADIAEEVSKQDDTSDEARSGKPPCVHAATPDRHGKASAVRTLSQCHSPALHFQCCGETRPDTPAHCLRGANMSAKDHKFSIEELLCALLRDRGIHEGHWALNVEFSATGASVKPADDAARTLPGLIVSMNAATLVPADSSAAGAVDAAIVNPRKRTPAAKSSRNRKPVSPTLQ</sequence>
<reference evidence="2 3" key="1">
    <citation type="submission" date="2020-10" db="EMBL/GenBank/DDBJ databases">
        <authorList>
            <person name="Peeters C."/>
        </authorList>
    </citation>
    <scope>NUCLEOTIDE SEQUENCE [LARGE SCALE GENOMIC DNA]</scope>
    <source>
        <strain evidence="2 3">LMG 28140</strain>
    </source>
</reference>
<feature type="region of interest" description="Disordered" evidence="1">
    <location>
        <begin position="329"/>
        <end position="350"/>
    </location>
</feature>
<accession>A0ABN7I866</accession>
<comment type="caution">
    <text evidence="2">The sequence shown here is derived from an EMBL/GenBank/DDBJ whole genome shotgun (WGS) entry which is preliminary data.</text>
</comment>
<gene>
    <name evidence="2" type="ORF">LMG28140_05208</name>
</gene>
<feature type="compositionally biased region" description="Basic residues" evidence="1">
    <location>
        <begin position="329"/>
        <end position="343"/>
    </location>
</feature>
<name>A0ABN7I866_9BURK</name>
<evidence type="ECO:0000313" key="2">
    <source>
        <dbReference type="EMBL" id="CAD6552817.1"/>
    </source>
</evidence>
<organism evidence="2 3">
    <name type="scientific">Paraburkholderia metrosideri</name>
    <dbReference type="NCBI Taxonomy" id="580937"/>
    <lineage>
        <taxon>Bacteria</taxon>
        <taxon>Pseudomonadati</taxon>
        <taxon>Pseudomonadota</taxon>
        <taxon>Betaproteobacteria</taxon>
        <taxon>Burkholderiales</taxon>
        <taxon>Burkholderiaceae</taxon>
        <taxon>Paraburkholderia</taxon>
    </lineage>
</organism>
<keyword evidence="3" id="KW-1185">Reference proteome</keyword>
<feature type="region of interest" description="Disordered" evidence="1">
    <location>
        <begin position="33"/>
        <end position="60"/>
    </location>
</feature>
<feature type="region of interest" description="Disordered" evidence="1">
    <location>
        <begin position="163"/>
        <end position="212"/>
    </location>
</feature>
<evidence type="ECO:0000256" key="1">
    <source>
        <dbReference type="SAM" id="MobiDB-lite"/>
    </source>
</evidence>
<proteinExistence type="predicted"/>
<dbReference type="Proteomes" id="UP000598032">
    <property type="component" value="Unassembled WGS sequence"/>
</dbReference>
<evidence type="ECO:0000313" key="3">
    <source>
        <dbReference type="Proteomes" id="UP000598032"/>
    </source>
</evidence>
<feature type="compositionally biased region" description="Low complexity" evidence="1">
    <location>
        <begin position="163"/>
        <end position="175"/>
    </location>
</feature>
<feature type="compositionally biased region" description="Basic and acidic residues" evidence="1">
    <location>
        <begin position="176"/>
        <end position="196"/>
    </location>
</feature>
<dbReference type="EMBL" id="CAJHCP010000012">
    <property type="protein sequence ID" value="CAD6552817.1"/>
    <property type="molecule type" value="Genomic_DNA"/>
</dbReference>
<protein>
    <submittedName>
        <fullName evidence="2">Uncharacterized protein</fullName>
    </submittedName>
</protein>